<dbReference type="InParanoid" id="A0A078AR74"/>
<protein>
    <submittedName>
        <fullName evidence="2">Uncharacterized protein</fullName>
    </submittedName>
</protein>
<dbReference type="Proteomes" id="UP000039865">
    <property type="component" value="Unassembled WGS sequence"/>
</dbReference>
<dbReference type="EMBL" id="CCKQ01013093">
    <property type="protein sequence ID" value="CDW84719.1"/>
    <property type="molecule type" value="Genomic_DNA"/>
</dbReference>
<reference evidence="2 3" key="1">
    <citation type="submission" date="2014-06" db="EMBL/GenBank/DDBJ databases">
        <authorList>
            <person name="Swart Estienne"/>
        </authorList>
    </citation>
    <scope>NUCLEOTIDE SEQUENCE [LARGE SCALE GENOMIC DNA]</scope>
    <source>
        <strain evidence="2 3">130c</strain>
    </source>
</reference>
<dbReference type="AlphaFoldDB" id="A0A078AR74"/>
<keyword evidence="1" id="KW-1133">Transmembrane helix</keyword>
<feature type="transmembrane region" description="Helical" evidence="1">
    <location>
        <begin position="34"/>
        <end position="56"/>
    </location>
</feature>
<sequence length="99" mass="11614">MNQQKSANSQAKTVNQREFLEEKKEFSKIHKANLCMFFLYLFIYGFLVLMVIAWAITPDMPKSLEGEDNTMELSDLMKSMLQSFQNMSKYENKEREGLS</sequence>
<accession>A0A078AR74</accession>
<gene>
    <name evidence="2" type="primary">Contig10923.g11673</name>
    <name evidence="2" type="ORF">STYLEM_13785</name>
</gene>
<name>A0A078AR74_STYLE</name>
<proteinExistence type="predicted"/>
<keyword evidence="1" id="KW-0812">Transmembrane</keyword>
<keyword evidence="1" id="KW-0472">Membrane</keyword>
<keyword evidence="3" id="KW-1185">Reference proteome</keyword>
<evidence type="ECO:0000256" key="1">
    <source>
        <dbReference type="SAM" id="Phobius"/>
    </source>
</evidence>
<evidence type="ECO:0000313" key="3">
    <source>
        <dbReference type="Proteomes" id="UP000039865"/>
    </source>
</evidence>
<evidence type="ECO:0000313" key="2">
    <source>
        <dbReference type="EMBL" id="CDW84719.1"/>
    </source>
</evidence>
<organism evidence="2 3">
    <name type="scientific">Stylonychia lemnae</name>
    <name type="common">Ciliate</name>
    <dbReference type="NCBI Taxonomy" id="5949"/>
    <lineage>
        <taxon>Eukaryota</taxon>
        <taxon>Sar</taxon>
        <taxon>Alveolata</taxon>
        <taxon>Ciliophora</taxon>
        <taxon>Intramacronucleata</taxon>
        <taxon>Spirotrichea</taxon>
        <taxon>Stichotrichia</taxon>
        <taxon>Sporadotrichida</taxon>
        <taxon>Oxytrichidae</taxon>
        <taxon>Stylonychinae</taxon>
        <taxon>Stylonychia</taxon>
    </lineage>
</organism>